<dbReference type="SMART" id="SM00700">
    <property type="entry name" value="JHBP"/>
    <property type="match status" value="1"/>
</dbReference>
<sequence>MKLIILLSGFATLALAAHLPSEIQICKRSDSNFKACLVSSADKALTVLANGYDELGFPSIEPIYLEETIIIEPRPGPINLYQKYNNIVIKGATKGKVEDFGINLDDCVIWLNHTLKPLDSSASYVIKGQLLLLPVDSKGDASLHIGEFYVFIKATCEKFVTGGKEYIRVVNVNLDITAKHTSFNYGPLFIGNPQLDQDIHKIIEDNPEDFFEVMRPSIEAMWGVGIMKLMNIVFTQIPLDELFW</sequence>
<protein>
    <submittedName>
        <fullName evidence="5">Uncharacterized protein</fullName>
    </submittedName>
</protein>
<gene>
    <name evidence="5" type="ORF">ILUMI_02021</name>
</gene>
<dbReference type="GO" id="GO:0005615">
    <property type="term" value="C:extracellular space"/>
    <property type="evidence" value="ECO:0007669"/>
    <property type="project" value="TreeGrafter"/>
</dbReference>
<dbReference type="GO" id="GO:0007623">
    <property type="term" value="P:circadian rhythm"/>
    <property type="evidence" value="ECO:0007669"/>
    <property type="project" value="UniProtKB-ARBA"/>
</dbReference>
<dbReference type="FunFam" id="3.15.10.30:FF:000001">
    <property type="entry name" value="Takeout-like protein 1"/>
    <property type="match status" value="1"/>
</dbReference>
<evidence type="ECO:0000313" key="5">
    <source>
        <dbReference type="EMBL" id="KAF2904154.1"/>
    </source>
</evidence>
<comment type="similarity">
    <text evidence="3">Belongs to the TO family.</text>
</comment>
<dbReference type="Pfam" id="PF06585">
    <property type="entry name" value="JHBP"/>
    <property type="match status" value="1"/>
</dbReference>
<feature type="chain" id="PRO_5035470270" evidence="4">
    <location>
        <begin position="17"/>
        <end position="244"/>
    </location>
</feature>
<keyword evidence="1 4" id="KW-0732">Signal</keyword>
<dbReference type="AlphaFoldDB" id="A0A8K0GL71"/>
<proteinExistence type="inferred from homology"/>
<dbReference type="PANTHER" id="PTHR11008:SF32">
    <property type="entry name" value="CIRCADIAN CLOCK-CONTROLLED PROTEIN DAYWAKE-RELATED"/>
    <property type="match status" value="1"/>
</dbReference>
<dbReference type="OrthoDB" id="8182977at2759"/>
<evidence type="ECO:0000256" key="2">
    <source>
        <dbReference type="ARBA" id="ARBA00023108"/>
    </source>
</evidence>
<evidence type="ECO:0000256" key="4">
    <source>
        <dbReference type="SAM" id="SignalP"/>
    </source>
</evidence>
<dbReference type="InterPro" id="IPR038606">
    <property type="entry name" value="To_sf"/>
</dbReference>
<evidence type="ECO:0000256" key="3">
    <source>
        <dbReference type="ARBA" id="ARBA00060902"/>
    </source>
</evidence>
<evidence type="ECO:0000256" key="1">
    <source>
        <dbReference type="ARBA" id="ARBA00022729"/>
    </source>
</evidence>
<evidence type="ECO:0000313" key="6">
    <source>
        <dbReference type="Proteomes" id="UP000801492"/>
    </source>
</evidence>
<keyword evidence="2" id="KW-0090">Biological rhythms</keyword>
<dbReference type="Gene3D" id="3.15.10.30">
    <property type="entry name" value="Haemolymph juvenile hormone binding protein"/>
    <property type="match status" value="1"/>
</dbReference>
<accession>A0A8K0GL71</accession>
<feature type="signal peptide" evidence="4">
    <location>
        <begin position="1"/>
        <end position="16"/>
    </location>
</feature>
<dbReference type="Proteomes" id="UP000801492">
    <property type="component" value="Unassembled WGS sequence"/>
</dbReference>
<reference evidence="5" key="1">
    <citation type="submission" date="2019-08" db="EMBL/GenBank/DDBJ databases">
        <title>The genome of the North American firefly Photinus pyralis.</title>
        <authorList>
            <consortium name="Photinus pyralis genome working group"/>
            <person name="Fallon T.R."/>
            <person name="Sander Lower S.E."/>
            <person name="Weng J.-K."/>
        </authorList>
    </citation>
    <scope>NUCLEOTIDE SEQUENCE</scope>
    <source>
        <strain evidence="5">TRF0915ILg1</strain>
        <tissue evidence="5">Whole body</tissue>
    </source>
</reference>
<comment type="caution">
    <text evidence="5">The sequence shown here is derived from an EMBL/GenBank/DDBJ whole genome shotgun (WGS) entry which is preliminary data.</text>
</comment>
<keyword evidence="6" id="KW-1185">Reference proteome</keyword>
<dbReference type="InterPro" id="IPR010562">
    <property type="entry name" value="Haemolymph_juvenile_hormone-bd"/>
</dbReference>
<organism evidence="5 6">
    <name type="scientific">Ignelater luminosus</name>
    <name type="common">Cucubano</name>
    <name type="synonym">Pyrophorus luminosus</name>
    <dbReference type="NCBI Taxonomy" id="2038154"/>
    <lineage>
        <taxon>Eukaryota</taxon>
        <taxon>Metazoa</taxon>
        <taxon>Ecdysozoa</taxon>
        <taxon>Arthropoda</taxon>
        <taxon>Hexapoda</taxon>
        <taxon>Insecta</taxon>
        <taxon>Pterygota</taxon>
        <taxon>Neoptera</taxon>
        <taxon>Endopterygota</taxon>
        <taxon>Coleoptera</taxon>
        <taxon>Polyphaga</taxon>
        <taxon>Elateriformia</taxon>
        <taxon>Elateroidea</taxon>
        <taxon>Elateridae</taxon>
        <taxon>Agrypninae</taxon>
        <taxon>Pyrophorini</taxon>
        <taxon>Ignelater</taxon>
    </lineage>
</organism>
<name>A0A8K0GL71_IGNLU</name>
<dbReference type="EMBL" id="VTPC01000836">
    <property type="protein sequence ID" value="KAF2904154.1"/>
    <property type="molecule type" value="Genomic_DNA"/>
</dbReference>
<dbReference type="PANTHER" id="PTHR11008">
    <property type="entry name" value="PROTEIN TAKEOUT-LIKE PROTEIN"/>
    <property type="match status" value="1"/>
</dbReference>